<keyword evidence="5" id="KW-1185">Reference proteome</keyword>
<proteinExistence type="predicted"/>
<name>A0A2R9SN21_9BACL</name>
<dbReference type="Gene3D" id="3.40.630.30">
    <property type="match status" value="1"/>
</dbReference>
<evidence type="ECO:0000313" key="5">
    <source>
        <dbReference type="Proteomes" id="UP000003094"/>
    </source>
</evidence>
<accession>A0A2R9SN21</accession>
<sequence length="199" mass="22263">MFELLNVIGGLTDMTIRLARQQDAPAAVRLLYDALHDVAHQLTGEESEEKAIGVLEQYFRADEGRLSHRQAAVKEVDGEVAGIIVAYGGDKVAELDRPILERLRKLKNDKAIALDKESDEDEYYIDTLSVSPQFGGKGIGSALISHAEKKAKELQYDKIALAVVTDNHRAHSLYERRGYSTDKEIMINGHVYYHMVKPL</sequence>
<dbReference type="KEGG" id="pvo:PVOR_28384"/>
<dbReference type="Proteomes" id="UP000003094">
    <property type="component" value="Unassembled WGS sequence"/>
</dbReference>
<dbReference type="CDD" id="cd04301">
    <property type="entry name" value="NAT_SF"/>
    <property type="match status" value="1"/>
</dbReference>
<dbReference type="InterPro" id="IPR050832">
    <property type="entry name" value="Bact_Acetyltransf"/>
</dbReference>
<evidence type="ECO:0000313" key="4">
    <source>
        <dbReference type="EMBL" id="EFU38749.1"/>
    </source>
</evidence>
<reference evidence="4 5" key="1">
    <citation type="journal article" date="2010" name="BMC Genomics">
        <title>Genome sequence of the pattern forming Paenibacillus vortex bacterium reveals potential for thriving in complex environments.</title>
        <authorList>
            <person name="Sirota-Madi A."/>
            <person name="Olender T."/>
            <person name="Helman Y."/>
            <person name="Ingham C."/>
            <person name="Brainis I."/>
            <person name="Roth D."/>
            <person name="Hagi E."/>
            <person name="Brodsky L."/>
            <person name="Leshkowitz D."/>
            <person name="Galatenko V."/>
            <person name="Nikolaev V."/>
            <person name="Mugasimangalam R.C."/>
            <person name="Bransburg-Zabary S."/>
            <person name="Gutnick D.L."/>
            <person name="Lancet D."/>
            <person name="Ben-Jacob E."/>
        </authorList>
    </citation>
    <scope>NUCLEOTIDE SEQUENCE [LARGE SCALE GENOMIC DNA]</scope>
    <source>
        <strain evidence="4 5">V453</strain>
    </source>
</reference>
<comment type="caution">
    <text evidence="4">The sequence shown here is derived from an EMBL/GenBank/DDBJ whole genome shotgun (WGS) entry which is preliminary data.</text>
</comment>
<dbReference type="PANTHER" id="PTHR43877">
    <property type="entry name" value="AMINOALKYLPHOSPHONATE N-ACETYLTRANSFERASE-RELATED-RELATED"/>
    <property type="match status" value="1"/>
</dbReference>
<keyword evidence="1 4" id="KW-0808">Transferase</keyword>
<dbReference type="InterPro" id="IPR016181">
    <property type="entry name" value="Acyl_CoA_acyltransferase"/>
</dbReference>
<dbReference type="AlphaFoldDB" id="A0A2R9SN21"/>
<protein>
    <submittedName>
        <fullName evidence="4">GCN5-related N-acetyltransferase</fullName>
    </submittedName>
</protein>
<gene>
    <name evidence="4" type="ORF">PVOR_28384</name>
</gene>
<dbReference type="PROSITE" id="PS51186">
    <property type="entry name" value="GNAT"/>
    <property type="match status" value="1"/>
</dbReference>
<dbReference type="Pfam" id="PF00583">
    <property type="entry name" value="Acetyltransf_1"/>
    <property type="match status" value="1"/>
</dbReference>
<keyword evidence="2" id="KW-0012">Acyltransferase</keyword>
<organism evidence="4 5">
    <name type="scientific">Paenibacillus vortex V453</name>
    <dbReference type="NCBI Taxonomy" id="715225"/>
    <lineage>
        <taxon>Bacteria</taxon>
        <taxon>Bacillati</taxon>
        <taxon>Bacillota</taxon>
        <taxon>Bacilli</taxon>
        <taxon>Bacillales</taxon>
        <taxon>Paenibacillaceae</taxon>
        <taxon>Paenibacillus</taxon>
    </lineage>
</organism>
<dbReference type="SUPFAM" id="SSF55729">
    <property type="entry name" value="Acyl-CoA N-acyltransferases (Nat)"/>
    <property type="match status" value="1"/>
</dbReference>
<dbReference type="EMBL" id="ADHJ01000048">
    <property type="protein sequence ID" value="EFU38749.1"/>
    <property type="molecule type" value="Genomic_DNA"/>
</dbReference>
<dbReference type="InterPro" id="IPR000182">
    <property type="entry name" value="GNAT_dom"/>
</dbReference>
<feature type="domain" description="N-acetyltransferase" evidence="3">
    <location>
        <begin position="14"/>
        <end position="199"/>
    </location>
</feature>
<evidence type="ECO:0000256" key="2">
    <source>
        <dbReference type="ARBA" id="ARBA00023315"/>
    </source>
</evidence>
<evidence type="ECO:0000256" key="1">
    <source>
        <dbReference type="ARBA" id="ARBA00022679"/>
    </source>
</evidence>
<dbReference type="GO" id="GO:0016747">
    <property type="term" value="F:acyltransferase activity, transferring groups other than amino-acyl groups"/>
    <property type="evidence" value="ECO:0007669"/>
    <property type="project" value="InterPro"/>
</dbReference>
<evidence type="ECO:0000259" key="3">
    <source>
        <dbReference type="PROSITE" id="PS51186"/>
    </source>
</evidence>